<sequence>MSAFIFPLLLTALASSEAPKTFDVELRFETYYKIFKGRVSKTHVDFKIDGQTRKCITKEDGNRCQNGFKAHVRGRPKLNYLVDIDWNGEHYKCNTAFKGNVGSSVKVYRCTEPVPSVPHVATIPPGADLTLSDKYMPEG</sequence>
<proteinExistence type="predicted"/>
<name>A0ACC2RQ97_9FUNG</name>
<evidence type="ECO:0000313" key="2">
    <source>
        <dbReference type="Proteomes" id="UP001165960"/>
    </source>
</evidence>
<dbReference type="Proteomes" id="UP001165960">
    <property type="component" value="Unassembled WGS sequence"/>
</dbReference>
<keyword evidence="2" id="KW-1185">Reference proteome</keyword>
<comment type="caution">
    <text evidence="1">The sequence shown here is derived from an EMBL/GenBank/DDBJ whole genome shotgun (WGS) entry which is preliminary data.</text>
</comment>
<evidence type="ECO:0000313" key="1">
    <source>
        <dbReference type="EMBL" id="KAJ9052235.1"/>
    </source>
</evidence>
<dbReference type="EMBL" id="QTSX02006732">
    <property type="protein sequence ID" value="KAJ9052235.1"/>
    <property type="molecule type" value="Genomic_DNA"/>
</dbReference>
<accession>A0ACC2RQ97</accession>
<protein>
    <submittedName>
        <fullName evidence="1">Uncharacterized protein</fullName>
    </submittedName>
</protein>
<organism evidence="1 2">
    <name type="scientific">Entomophthora muscae</name>
    <dbReference type="NCBI Taxonomy" id="34485"/>
    <lineage>
        <taxon>Eukaryota</taxon>
        <taxon>Fungi</taxon>
        <taxon>Fungi incertae sedis</taxon>
        <taxon>Zoopagomycota</taxon>
        <taxon>Entomophthoromycotina</taxon>
        <taxon>Entomophthoromycetes</taxon>
        <taxon>Entomophthorales</taxon>
        <taxon>Entomophthoraceae</taxon>
        <taxon>Entomophthora</taxon>
    </lineage>
</organism>
<reference evidence="1" key="1">
    <citation type="submission" date="2022-04" db="EMBL/GenBank/DDBJ databases">
        <title>Genome of the entomopathogenic fungus Entomophthora muscae.</title>
        <authorList>
            <person name="Elya C."/>
            <person name="Lovett B.R."/>
            <person name="Lee E."/>
            <person name="Macias A.M."/>
            <person name="Hajek A.E."/>
            <person name="De Bivort B.L."/>
            <person name="Kasson M.T."/>
            <person name="De Fine Licht H.H."/>
            <person name="Stajich J.E."/>
        </authorList>
    </citation>
    <scope>NUCLEOTIDE SEQUENCE</scope>
    <source>
        <strain evidence="1">Berkeley</strain>
    </source>
</reference>
<gene>
    <name evidence="1" type="ORF">DSO57_1036246</name>
</gene>